<dbReference type="InParanoid" id="A0A6P3EUP6"/>
<dbReference type="CTD" id="192286"/>
<evidence type="ECO:0000256" key="2">
    <source>
        <dbReference type="ARBA" id="ARBA00022692"/>
    </source>
</evidence>
<evidence type="ECO:0000256" key="5">
    <source>
        <dbReference type="SAM" id="Phobius"/>
    </source>
</evidence>
<dbReference type="AlphaFoldDB" id="A0A6P3EUP6"/>
<evidence type="ECO:0000256" key="3">
    <source>
        <dbReference type="ARBA" id="ARBA00022989"/>
    </source>
</evidence>
<accession>A0A6P3EUP6</accession>
<feature type="transmembrane region" description="Helical" evidence="5">
    <location>
        <begin position="79"/>
        <end position="99"/>
    </location>
</feature>
<dbReference type="GO" id="GO:1905235">
    <property type="term" value="P:response to quercetin"/>
    <property type="evidence" value="ECO:0007669"/>
    <property type="project" value="Ensembl"/>
</dbReference>
<dbReference type="OrthoDB" id="6604018at2759"/>
<keyword evidence="2 5" id="KW-0812">Transmembrane</keyword>
<keyword evidence="3 5" id="KW-1133">Transmembrane helix</keyword>
<dbReference type="PROSITE" id="PS51503">
    <property type="entry name" value="HIG1"/>
    <property type="match status" value="1"/>
</dbReference>
<dbReference type="InterPro" id="IPR050355">
    <property type="entry name" value="RCF1"/>
</dbReference>
<dbReference type="OMA" id="FHRGHSQ"/>
<dbReference type="RefSeq" id="XP_004632358.1">
    <property type="nucleotide sequence ID" value="XM_004632301.2"/>
</dbReference>
<feature type="domain" description="HIG1" evidence="6">
    <location>
        <begin position="20"/>
        <end position="106"/>
    </location>
</feature>
<dbReference type="PANTHER" id="PTHR12297">
    <property type="entry name" value="HYPOXIA-INDUCBILE GENE 1 HIG1 -RELATED"/>
    <property type="match status" value="1"/>
</dbReference>
<dbReference type="GO" id="GO:0005634">
    <property type="term" value="C:nucleus"/>
    <property type="evidence" value="ECO:0007669"/>
    <property type="project" value="Ensembl"/>
</dbReference>
<dbReference type="PANTHER" id="PTHR12297:SF18">
    <property type="entry name" value="HIG1 DOMAIN FAMILY MEMBER 2A"/>
    <property type="match status" value="1"/>
</dbReference>
<evidence type="ECO:0000256" key="4">
    <source>
        <dbReference type="ARBA" id="ARBA00023136"/>
    </source>
</evidence>
<dbReference type="FunCoup" id="A0A6P3EUP6">
    <property type="interactions" value="899"/>
</dbReference>
<dbReference type="GeneID" id="101585184"/>
<evidence type="ECO:0000313" key="7">
    <source>
        <dbReference type="Proteomes" id="UP000515203"/>
    </source>
</evidence>
<comment type="subcellular location">
    <subcellularLocation>
        <location evidence="1">Mitochondrion membrane</location>
    </subcellularLocation>
</comment>
<dbReference type="Pfam" id="PF04588">
    <property type="entry name" value="HIG_1_N"/>
    <property type="match status" value="1"/>
</dbReference>
<evidence type="ECO:0000313" key="8">
    <source>
        <dbReference type="RefSeq" id="XP_004632358.1"/>
    </source>
</evidence>
<protein>
    <submittedName>
        <fullName evidence="8">HIG1 domain family member 2A, mitochondrial</fullName>
    </submittedName>
</protein>
<name>A0A6P3EUP6_OCTDE</name>
<organism evidence="7 8">
    <name type="scientific">Octodon degus</name>
    <name type="common">Degu</name>
    <name type="synonym">Sciurus degus</name>
    <dbReference type="NCBI Taxonomy" id="10160"/>
    <lineage>
        <taxon>Eukaryota</taxon>
        <taxon>Metazoa</taxon>
        <taxon>Chordata</taxon>
        <taxon>Craniata</taxon>
        <taxon>Vertebrata</taxon>
        <taxon>Euteleostomi</taxon>
        <taxon>Mammalia</taxon>
        <taxon>Eutheria</taxon>
        <taxon>Euarchontoglires</taxon>
        <taxon>Glires</taxon>
        <taxon>Rodentia</taxon>
        <taxon>Hystricomorpha</taxon>
        <taxon>Octodontidae</taxon>
        <taxon>Octodon</taxon>
    </lineage>
</organism>
<dbReference type="InterPro" id="IPR007667">
    <property type="entry name" value="Hypoxia_induced_domain"/>
</dbReference>
<evidence type="ECO:0000256" key="1">
    <source>
        <dbReference type="ARBA" id="ARBA00004325"/>
    </source>
</evidence>
<keyword evidence="7" id="KW-1185">Reference proteome</keyword>
<keyword evidence="4 5" id="KW-0472">Membrane</keyword>
<dbReference type="Proteomes" id="UP000515203">
    <property type="component" value="Unplaced"/>
</dbReference>
<feature type="transmembrane region" description="Helical" evidence="5">
    <location>
        <begin position="48"/>
        <end position="67"/>
    </location>
</feature>
<reference evidence="8" key="1">
    <citation type="submission" date="2025-08" db="UniProtKB">
        <authorList>
            <consortium name="RefSeq"/>
        </authorList>
    </citation>
    <scope>IDENTIFICATION</scope>
</reference>
<evidence type="ECO:0000259" key="6">
    <source>
        <dbReference type="PROSITE" id="PS51503"/>
    </source>
</evidence>
<proteinExistence type="predicted"/>
<gene>
    <name evidence="8" type="primary">Higd2a</name>
</gene>
<dbReference type="Gene3D" id="6.10.140.1320">
    <property type="match status" value="1"/>
</dbReference>
<dbReference type="GO" id="GO:0097250">
    <property type="term" value="P:mitochondrial respirasome assembly"/>
    <property type="evidence" value="ECO:0007669"/>
    <property type="project" value="Ensembl"/>
</dbReference>
<dbReference type="GO" id="GO:0031966">
    <property type="term" value="C:mitochondrial membrane"/>
    <property type="evidence" value="ECO:0007669"/>
    <property type="project" value="UniProtKB-SubCell"/>
</dbReference>
<sequence>MATPGPVTSEAPFEPPQPPVIEGFKPTVYTHPESVKEKFLRKTRENPMVPIGCLGTAAALAYGLFCFHRGHSQRSQLMMRTRIAAQGFTVAAILVGLAVSSMKSRP</sequence>